<dbReference type="PANTHER" id="PTHR16557">
    <property type="entry name" value="ALKYLATED DNA REPAIR PROTEIN ALKB-RELATED"/>
    <property type="match status" value="1"/>
</dbReference>
<protein>
    <recommendedName>
        <fullName evidence="7">Alpha-ketoglutarate-dependent dioxygenase AlkB-like domain-containing protein</fullName>
    </recommendedName>
</protein>
<dbReference type="InterPro" id="IPR027450">
    <property type="entry name" value="AlkB-like"/>
</dbReference>
<feature type="domain" description="Alpha-ketoglutarate-dependent dioxygenase AlkB-like" evidence="7">
    <location>
        <begin position="208"/>
        <end position="359"/>
    </location>
</feature>
<dbReference type="AlphaFoldDB" id="A0A4Y9ZQB8"/>
<dbReference type="Pfam" id="PF13532">
    <property type="entry name" value="2OG-FeII_Oxy_2"/>
    <property type="match status" value="1"/>
</dbReference>
<evidence type="ECO:0000256" key="6">
    <source>
        <dbReference type="SAM" id="MobiDB-lite"/>
    </source>
</evidence>
<keyword evidence="2" id="KW-0223">Dioxygenase</keyword>
<dbReference type="Proteomes" id="UP000298061">
    <property type="component" value="Unassembled WGS sequence"/>
</dbReference>
<keyword evidence="3" id="KW-0560">Oxidoreductase</keyword>
<evidence type="ECO:0000256" key="2">
    <source>
        <dbReference type="ARBA" id="ARBA00022964"/>
    </source>
</evidence>
<keyword evidence="1 5" id="KW-0479">Metal-binding</keyword>
<dbReference type="GO" id="GO:0005737">
    <property type="term" value="C:cytoplasm"/>
    <property type="evidence" value="ECO:0007669"/>
    <property type="project" value="TreeGrafter"/>
</dbReference>
<comment type="cofactor">
    <cofactor evidence="5">
        <name>Fe(2+)</name>
        <dbReference type="ChEBI" id="CHEBI:29033"/>
    </cofactor>
    <text evidence="5">Binds 1 Fe(2+) ion per subunit.</text>
</comment>
<feature type="compositionally biased region" description="Polar residues" evidence="6">
    <location>
        <begin position="121"/>
        <end position="142"/>
    </location>
</feature>
<feature type="compositionally biased region" description="Pro residues" evidence="6">
    <location>
        <begin position="158"/>
        <end position="168"/>
    </location>
</feature>
<reference evidence="8 9" key="1">
    <citation type="submission" date="2019-02" db="EMBL/GenBank/DDBJ databases">
        <title>Genome sequencing of the rare red list fungi Hericium alpestre (H. flagellum).</title>
        <authorList>
            <person name="Buettner E."/>
            <person name="Kellner H."/>
        </authorList>
    </citation>
    <scope>NUCLEOTIDE SEQUENCE [LARGE SCALE GENOMIC DNA]</scope>
    <source>
        <strain evidence="8 9">DSM 108284</strain>
    </source>
</reference>
<evidence type="ECO:0000313" key="8">
    <source>
        <dbReference type="EMBL" id="TFY77096.1"/>
    </source>
</evidence>
<dbReference type="GO" id="GO:0046872">
    <property type="term" value="F:metal ion binding"/>
    <property type="evidence" value="ECO:0007669"/>
    <property type="project" value="UniProtKB-KW"/>
</dbReference>
<keyword evidence="4 5" id="KW-0408">Iron</keyword>
<feature type="binding site" evidence="5">
    <location>
        <position position="303"/>
    </location>
    <ligand>
        <name>Fe cation</name>
        <dbReference type="ChEBI" id="CHEBI:24875"/>
        <note>catalytic</note>
    </ligand>
</feature>
<feature type="binding site" evidence="5">
    <location>
        <position position="301"/>
    </location>
    <ligand>
        <name>Fe cation</name>
        <dbReference type="ChEBI" id="CHEBI:24875"/>
        <note>catalytic</note>
    </ligand>
</feature>
<feature type="binding site" evidence="5">
    <location>
        <position position="358"/>
    </location>
    <ligand>
        <name>Fe cation</name>
        <dbReference type="ChEBI" id="CHEBI:24875"/>
        <note>catalytic</note>
    </ligand>
</feature>
<feature type="compositionally biased region" description="Basic residues" evidence="6">
    <location>
        <begin position="13"/>
        <end position="24"/>
    </location>
</feature>
<evidence type="ECO:0000256" key="3">
    <source>
        <dbReference type="ARBA" id="ARBA00023002"/>
    </source>
</evidence>
<evidence type="ECO:0000256" key="4">
    <source>
        <dbReference type="ARBA" id="ARBA00023004"/>
    </source>
</evidence>
<comment type="caution">
    <text evidence="8">The sequence shown here is derived from an EMBL/GenBank/DDBJ whole genome shotgun (WGS) entry which is preliminary data.</text>
</comment>
<dbReference type="Gene3D" id="2.60.120.590">
    <property type="entry name" value="Alpha-ketoglutarate-dependent dioxygenase AlkB-like"/>
    <property type="match status" value="1"/>
</dbReference>
<organism evidence="8 9">
    <name type="scientific">Hericium alpestre</name>
    <dbReference type="NCBI Taxonomy" id="135208"/>
    <lineage>
        <taxon>Eukaryota</taxon>
        <taxon>Fungi</taxon>
        <taxon>Dikarya</taxon>
        <taxon>Basidiomycota</taxon>
        <taxon>Agaricomycotina</taxon>
        <taxon>Agaricomycetes</taxon>
        <taxon>Russulales</taxon>
        <taxon>Hericiaceae</taxon>
        <taxon>Hericium</taxon>
    </lineage>
</organism>
<evidence type="ECO:0000259" key="7">
    <source>
        <dbReference type="Pfam" id="PF13532"/>
    </source>
</evidence>
<keyword evidence="9" id="KW-1185">Reference proteome</keyword>
<dbReference type="PANTHER" id="PTHR16557:SF2">
    <property type="entry name" value="NUCLEIC ACID DIOXYGENASE ALKBH1"/>
    <property type="match status" value="1"/>
</dbReference>
<dbReference type="InterPro" id="IPR004574">
    <property type="entry name" value="Alkb"/>
</dbReference>
<dbReference type="OrthoDB" id="6614653at2759"/>
<gene>
    <name evidence="8" type="ORF">EWM64_g6917</name>
</gene>
<dbReference type="STRING" id="135208.A0A4Y9ZQB8"/>
<dbReference type="GO" id="GO:0005634">
    <property type="term" value="C:nucleus"/>
    <property type="evidence" value="ECO:0007669"/>
    <property type="project" value="TreeGrafter"/>
</dbReference>
<dbReference type="SUPFAM" id="SSF51197">
    <property type="entry name" value="Clavaminate synthase-like"/>
    <property type="match status" value="1"/>
</dbReference>
<feature type="region of interest" description="Disordered" evidence="6">
    <location>
        <begin position="109"/>
        <end position="142"/>
    </location>
</feature>
<feature type="region of interest" description="Disordered" evidence="6">
    <location>
        <begin position="1"/>
        <end position="27"/>
    </location>
</feature>
<evidence type="ECO:0000256" key="5">
    <source>
        <dbReference type="PIRSR" id="PIRSR604574-2"/>
    </source>
</evidence>
<sequence length="359" mass="39840">MDLLDPTSVADKKARRQHWKATKNRPKDVEAEWTPFRAAEKKFMARFPPPDLGEVLDLNAEDIESGWKGHSQGIQFKEVAFNSENERKRAFVQPQIPASSPHTRSAISYAGRLHHKPVRQTRPTSIHTTSSRPPDSGTRTSTLCLETSPDEIIQPHAPASPDPLPASQPPTRRQLIANPALTPESYAALANTPKPPPAPSPTAPALPASQLIRKLRWANIGWYYHWGTKMYDFARGPGVVDGLVREVCREVVGGVRWDEVFEGEALEGWDDDREWEGWKENYEPDAGIVNFYQTKDTLMGHVDRSEVCTTSPLVSISLGNAAIFLVGGHTRDVPPIPILLRSGDVVIMSGPACRRAYHG</sequence>
<evidence type="ECO:0000313" key="9">
    <source>
        <dbReference type="Proteomes" id="UP000298061"/>
    </source>
</evidence>
<evidence type="ECO:0000256" key="1">
    <source>
        <dbReference type="ARBA" id="ARBA00022723"/>
    </source>
</evidence>
<accession>A0A4Y9ZQB8</accession>
<dbReference type="GO" id="GO:0051213">
    <property type="term" value="F:dioxygenase activity"/>
    <property type="evidence" value="ECO:0007669"/>
    <property type="project" value="UniProtKB-KW"/>
</dbReference>
<proteinExistence type="predicted"/>
<dbReference type="InterPro" id="IPR037151">
    <property type="entry name" value="AlkB-like_sf"/>
</dbReference>
<dbReference type="EMBL" id="SFCI01001003">
    <property type="protein sequence ID" value="TFY77096.1"/>
    <property type="molecule type" value="Genomic_DNA"/>
</dbReference>
<name>A0A4Y9ZQB8_9AGAM</name>
<feature type="region of interest" description="Disordered" evidence="6">
    <location>
        <begin position="152"/>
        <end position="171"/>
    </location>
</feature>